<dbReference type="SMART" id="SM00347">
    <property type="entry name" value="HTH_MARR"/>
    <property type="match status" value="1"/>
</dbReference>
<dbReference type="InterPro" id="IPR036390">
    <property type="entry name" value="WH_DNA-bd_sf"/>
</dbReference>
<dbReference type="GO" id="GO:0006950">
    <property type="term" value="P:response to stress"/>
    <property type="evidence" value="ECO:0007669"/>
    <property type="project" value="TreeGrafter"/>
</dbReference>
<dbReference type="Pfam" id="PF12802">
    <property type="entry name" value="MarR_2"/>
    <property type="match status" value="1"/>
</dbReference>
<dbReference type="SUPFAM" id="SSF46785">
    <property type="entry name" value="Winged helix' DNA-binding domain"/>
    <property type="match status" value="1"/>
</dbReference>
<sequence>MDMIHKDQIKALGHFFGQTIMLYSDFAKQEGISYNKSAILISIFDYEEVTQRKICAEWGLPKQTVSTLCKSFEQDGFIAYKAISNDNREKYLVMTEKGRTEFQSLMNKLNAVESYAFQKMGKEQVELMLNGMKQFSQAFAEGLKEVNK</sequence>
<gene>
    <name evidence="2" type="ORF">F8R14_03015</name>
</gene>
<protein>
    <submittedName>
        <fullName evidence="2">Winged helix-turn-helix transcriptional regulator</fullName>
    </submittedName>
</protein>
<dbReference type="PANTHER" id="PTHR33164:SF43">
    <property type="entry name" value="HTH-TYPE TRANSCRIPTIONAL REPRESSOR YETL"/>
    <property type="match status" value="1"/>
</dbReference>
<reference evidence="2 3" key="1">
    <citation type="submission" date="2019-09" db="EMBL/GenBank/DDBJ databases">
        <title>Draft genome sequence of 3 type strains from the CCUG.</title>
        <authorList>
            <person name="Pineiro-Iglesias B."/>
            <person name="Tunovic T."/>
            <person name="Unosson C."/>
            <person name="Inganas E."/>
            <person name="Ohlen M."/>
            <person name="Cardew S."/>
            <person name="Jensie-Markopoulos S."/>
            <person name="Salva-Serra F."/>
            <person name="Jaen-Luchoro D."/>
            <person name="Karlsson R."/>
            <person name="Svensson-Stadler L."/>
            <person name="Chun J."/>
            <person name="Moore E."/>
        </authorList>
    </citation>
    <scope>NUCLEOTIDE SEQUENCE [LARGE SCALE GENOMIC DNA]</scope>
    <source>
        <strain evidence="2 3">CCUG 65427</strain>
    </source>
</reference>
<dbReference type="InterPro" id="IPR039422">
    <property type="entry name" value="MarR/SlyA-like"/>
</dbReference>
<evidence type="ECO:0000259" key="1">
    <source>
        <dbReference type="PROSITE" id="PS50995"/>
    </source>
</evidence>
<dbReference type="Gene3D" id="1.10.10.10">
    <property type="entry name" value="Winged helix-like DNA-binding domain superfamily/Winged helix DNA-binding domain"/>
    <property type="match status" value="1"/>
</dbReference>
<dbReference type="GO" id="GO:0003700">
    <property type="term" value="F:DNA-binding transcription factor activity"/>
    <property type="evidence" value="ECO:0007669"/>
    <property type="project" value="InterPro"/>
</dbReference>
<evidence type="ECO:0000313" key="2">
    <source>
        <dbReference type="EMBL" id="KAB1479142.1"/>
    </source>
</evidence>
<comment type="caution">
    <text evidence="2">The sequence shown here is derived from an EMBL/GenBank/DDBJ whole genome shotgun (WGS) entry which is preliminary data.</text>
</comment>
<dbReference type="AlphaFoldDB" id="A0A833CBY3"/>
<dbReference type="PANTHER" id="PTHR33164">
    <property type="entry name" value="TRANSCRIPTIONAL REGULATOR, MARR FAMILY"/>
    <property type="match status" value="1"/>
</dbReference>
<proteinExistence type="predicted"/>
<organism evidence="2 3">
    <name type="scientific">Veillonella seminalis</name>
    <dbReference type="NCBI Taxonomy" id="1502943"/>
    <lineage>
        <taxon>Bacteria</taxon>
        <taxon>Bacillati</taxon>
        <taxon>Bacillota</taxon>
        <taxon>Negativicutes</taxon>
        <taxon>Veillonellales</taxon>
        <taxon>Veillonellaceae</taxon>
        <taxon>Veillonella</taxon>
    </lineage>
</organism>
<dbReference type="EMBL" id="WBKH01000003">
    <property type="protein sequence ID" value="KAB1479142.1"/>
    <property type="molecule type" value="Genomic_DNA"/>
</dbReference>
<dbReference type="InterPro" id="IPR000835">
    <property type="entry name" value="HTH_MarR-typ"/>
</dbReference>
<dbReference type="InterPro" id="IPR036388">
    <property type="entry name" value="WH-like_DNA-bd_sf"/>
</dbReference>
<evidence type="ECO:0000313" key="3">
    <source>
        <dbReference type="Proteomes" id="UP000434554"/>
    </source>
</evidence>
<feature type="domain" description="HTH marR-type" evidence="1">
    <location>
        <begin position="1"/>
        <end position="137"/>
    </location>
</feature>
<name>A0A833CBY3_9FIRM</name>
<dbReference type="Proteomes" id="UP000434554">
    <property type="component" value="Unassembled WGS sequence"/>
</dbReference>
<dbReference type="PROSITE" id="PS50995">
    <property type="entry name" value="HTH_MARR_2"/>
    <property type="match status" value="1"/>
</dbReference>
<accession>A0A833CBY3</accession>